<organism evidence="1 2">
    <name type="scientific">Enterobacter mori</name>
    <dbReference type="NCBI Taxonomy" id="539813"/>
    <lineage>
        <taxon>Bacteria</taxon>
        <taxon>Pseudomonadati</taxon>
        <taxon>Pseudomonadota</taxon>
        <taxon>Gammaproteobacteria</taxon>
        <taxon>Enterobacterales</taxon>
        <taxon>Enterobacteriaceae</taxon>
        <taxon>Enterobacter</taxon>
    </lineage>
</organism>
<dbReference type="AlphaFoldDB" id="A0A9Q7K488"/>
<evidence type="ECO:0000313" key="2">
    <source>
        <dbReference type="Proteomes" id="UP000282263"/>
    </source>
</evidence>
<protein>
    <submittedName>
        <fullName evidence="1">Uncharacterized protein</fullName>
    </submittedName>
</protein>
<dbReference type="Proteomes" id="UP000282263">
    <property type="component" value="Unassembled WGS sequence"/>
</dbReference>
<sequence length="272" mass="30846">MNIPIPEYCTLERASKLIGCEIGDLLHFGEIGTVTICIKVPSSTKAMVHVFKKDEETVYDIEAEWSSRGKYSEFVTVDEPMEHAEDYEYEFRIPAFISGLWGMLRCSDFGQPFTQIPCEGMVVLTGTDRPFLAILDFPGSEWGVDQLLNIQPEDMYILGADIEKIINYAGKRLPDRSDEHIDNINVKPNGELLVRHEDKLSTKTINSRAQFIKSLLYTMYDSDVAENPRKYFDNPDSEISELFKAKGIKAPNGRTVQAWLSMVDIPFIEGIS</sequence>
<dbReference type="RefSeq" id="WP_126815974.1">
    <property type="nucleotide sequence ID" value="NZ_JAJHUL010000003.1"/>
</dbReference>
<gene>
    <name evidence="1" type="ORF">EKN29_08055</name>
</gene>
<evidence type="ECO:0000313" key="1">
    <source>
        <dbReference type="EMBL" id="RTQ25042.1"/>
    </source>
</evidence>
<name>A0A9Q7K488_9ENTR</name>
<proteinExistence type="predicted"/>
<dbReference type="EMBL" id="RXPP01000007">
    <property type="protein sequence ID" value="RTQ25042.1"/>
    <property type="molecule type" value="Genomic_DNA"/>
</dbReference>
<comment type="caution">
    <text evidence="1">The sequence shown here is derived from an EMBL/GenBank/DDBJ whole genome shotgun (WGS) entry which is preliminary data.</text>
</comment>
<accession>A0A9Q7K488</accession>
<reference evidence="1 2" key="1">
    <citation type="submission" date="2018-12" db="EMBL/GenBank/DDBJ databases">
        <title>The Batch Genome Submission of Enterobacter spp. strains.</title>
        <authorList>
            <person name="Wei L."/>
            <person name="Wu W."/>
            <person name="Lin J."/>
            <person name="Zhang X."/>
            <person name="Feng Y."/>
            <person name="Zong Z."/>
        </authorList>
    </citation>
    <scope>NUCLEOTIDE SEQUENCE [LARGE SCALE GENOMIC DNA]</scope>
    <source>
        <strain evidence="1 2">SCEM020047</strain>
    </source>
</reference>